<accession>A0A9P6WF37</accession>
<name>A0A9P6WF37_MAUEX</name>
<feature type="signal peptide" evidence="2">
    <location>
        <begin position="1"/>
        <end position="21"/>
    </location>
</feature>
<dbReference type="Proteomes" id="UP000750334">
    <property type="component" value="Unassembled WGS sequence"/>
</dbReference>
<feature type="chain" id="PRO_5040191512" description="CUE domain-containing protein" evidence="2">
    <location>
        <begin position="22"/>
        <end position="151"/>
    </location>
</feature>
<dbReference type="EMBL" id="PUHR01000027">
    <property type="protein sequence ID" value="KAG0670126.1"/>
    <property type="molecule type" value="Genomic_DNA"/>
</dbReference>
<dbReference type="CDD" id="cd14424">
    <property type="entry name" value="CUE_Cue1p_like"/>
    <property type="match status" value="1"/>
</dbReference>
<reference evidence="4 5" key="1">
    <citation type="submission" date="2020-11" db="EMBL/GenBank/DDBJ databases">
        <title>Kefir isolates.</title>
        <authorList>
            <person name="Marcisauskas S."/>
            <person name="Kim Y."/>
            <person name="Blasche S."/>
        </authorList>
    </citation>
    <scope>NUCLEOTIDE SEQUENCE [LARGE SCALE GENOMIC DNA]</scope>
    <source>
        <strain evidence="4 5">OG2</strain>
    </source>
</reference>
<dbReference type="OrthoDB" id="3824970at2759"/>
<proteinExistence type="predicted"/>
<feature type="domain" description="CUE" evidence="3">
    <location>
        <begin position="74"/>
        <end position="116"/>
    </location>
</feature>
<dbReference type="SMART" id="SM00546">
    <property type="entry name" value="CUE"/>
    <property type="match status" value="1"/>
</dbReference>
<gene>
    <name evidence="4" type="ORF">C6P45_002768</name>
</gene>
<dbReference type="Pfam" id="PF02845">
    <property type="entry name" value="CUE"/>
    <property type="match status" value="1"/>
</dbReference>
<protein>
    <recommendedName>
        <fullName evidence="3">CUE domain-containing protein</fullName>
    </recommendedName>
</protein>
<feature type="region of interest" description="Disordered" evidence="1">
    <location>
        <begin position="121"/>
        <end position="151"/>
    </location>
</feature>
<organism evidence="4 5">
    <name type="scientific">Maudiozyma exigua</name>
    <name type="common">Yeast</name>
    <name type="synonym">Kazachstania exigua</name>
    <dbReference type="NCBI Taxonomy" id="34358"/>
    <lineage>
        <taxon>Eukaryota</taxon>
        <taxon>Fungi</taxon>
        <taxon>Dikarya</taxon>
        <taxon>Ascomycota</taxon>
        <taxon>Saccharomycotina</taxon>
        <taxon>Saccharomycetes</taxon>
        <taxon>Saccharomycetales</taxon>
        <taxon>Saccharomycetaceae</taxon>
        <taxon>Maudiozyma</taxon>
    </lineage>
</organism>
<evidence type="ECO:0000256" key="1">
    <source>
        <dbReference type="SAM" id="MobiDB-lite"/>
    </source>
</evidence>
<feature type="region of interest" description="Disordered" evidence="1">
    <location>
        <begin position="30"/>
        <end position="57"/>
    </location>
</feature>
<dbReference type="PROSITE" id="PS51140">
    <property type="entry name" value="CUE"/>
    <property type="match status" value="1"/>
</dbReference>
<evidence type="ECO:0000259" key="3">
    <source>
        <dbReference type="PROSITE" id="PS51140"/>
    </source>
</evidence>
<evidence type="ECO:0000313" key="4">
    <source>
        <dbReference type="EMBL" id="KAG0670126.1"/>
    </source>
</evidence>
<dbReference type="Gene3D" id="1.10.8.10">
    <property type="entry name" value="DNA helicase RuvA subunit, C-terminal domain"/>
    <property type="match status" value="1"/>
</dbReference>
<dbReference type="AlphaFoldDB" id="A0A9P6WF37"/>
<evidence type="ECO:0000256" key="2">
    <source>
        <dbReference type="SAM" id="SignalP"/>
    </source>
</evidence>
<keyword evidence="2" id="KW-0732">Signal</keyword>
<feature type="compositionally biased region" description="Acidic residues" evidence="1">
    <location>
        <begin position="140"/>
        <end position="151"/>
    </location>
</feature>
<comment type="caution">
    <text evidence="4">The sequence shown here is derived from an EMBL/GenBank/DDBJ whole genome shotgun (WGS) entry which is preliminary data.</text>
</comment>
<keyword evidence="5" id="KW-1185">Reference proteome</keyword>
<feature type="compositionally biased region" description="Basic and acidic residues" evidence="1">
    <location>
        <begin position="122"/>
        <end position="139"/>
    </location>
</feature>
<dbReference type="GO" id="GO:0043130">
    <property type="term" value="F:ubiquitin binding"/>
    <property type="evidence" value="ECO:0007669"/>
    <property type="project" value="InterPro"/>
</dbReference>
<dbReference type="InterPro" id="IPR003892">
    <property type="entry name" value="CUE"/>
</dbReference>
<sequence length="151" mass="16951">MDFSTVVFFILITIGFLYVKQQNSINTKIHDTPSSSIEKPVGNLSEGNETTDETVDGTEEDPILNTVRTSKRNVTNDMIEIVQTMAPNLHVDQIRYSLQKTGTIEGTIEAFLAGEEFLFPPQRDETTNKSHGINEKEADVSLDEEDIELEE</sequence>
<evidence type="ECO:0000313" key="5">
    <source>
        <dbReference type="Proteomes" id="UP000750334"/>
    </source>
</evidence>